<gene>
    <name evidence="9" type="ORF">FDK13_12485</name>
</gene>
<dbReference type="PANTHER" id="PTHR33653">
    <property type="entry name" value="RIBONUCLEASE VAPC2"/>
    <property type="match status" value="1"/>
</dbReference>
<dbReference type="GO" id="GO:0004518">
    <property type="term" value="F:nuclease activity"/>
    <property type="evidence" value="ECO:0007669"/>
    <property type="project" value="UniProtKB-KW"/>
</dbReference>
<dbReference type="PANTHER" id="PTHR33653:SF1">
    <property type="entry name" value="RIBONUCLEASE VAPC2"/>
    <property type="match status" value="1"/>
</dbReference>
<dbReference type="CDD" id="cd18738">
    <property type="entry name" value="PIN_VapC4-5_FitB-like"/>
    <property type="match status" value="1"/>
</dbReference>
<dbReference type="SUPFAM" id="SSF88723">
    <property type="entry name" value="PIN domain-like"/>
    <property type="match status" value="1"/>
</dbReference>
<dbReference type="Proteomes" id="UP000304900">
    <property type="component" value="Unassembled WGS sequence"/>
</dbReference>
<dbReference type="InterPro" id="IPR002716">
    <property type="entry name" value="PIN_dom"/>
</dbReference>
<keyword evidence="2" id="KW-1277">Toxin-antitoxin system</keyword>
<organism evidence="9 10">
    <name type="scientific">Dyadobacter frigoris</name>
    <dbReference type="NCBI Taxonomy" id="2576211"/>
    <lineage>
        <taxon>Bacteria</taxon>
        <taxon>Pseudomonadati</taxon>
        <taxon>Bacteroidota</taxon>
        <taxon>Cytophagia</taxon>
        <taxon>Cytophagales</taxon>
        <taxon>Spirosomataceae</taxon>
        <taxon>Dyadobacter</taxon>
    </lineage>
</organism>
<keyword evidence="10" id="KW-1185">Reference proteome</keyword>
<evidence type="ECO:0000256" key="2">
    <source>
        <dbReference type="ARBA" id="ARBA00022649"/>
    </source>
</evidence>
<sequence>MGQRFLMDSNVLIDFVAQTIPEKGFLYVQNIIDNEFLIPTVVKIEVLGFNGNFPELMSKMREFVSLATLLPLEDLVVDETINLRRNSKRIKLGDAIIAATALVHQLVLITRNTQDFKNIPGLSFINAHEL</sequence>
<dbReference type="GO" id="GO:0046872">
    <property type="term" value="F:metal ion binding"/>
    <property type="evidence" value="ECO:0007669"/>
    <property type="project" value="UniProtKB-KW"/>
</dbReference>
<feature type="domain" description="PIN" evidence="8">
    <location>
        <begin position="6"/>
        <end position="120"/>
    </location>
</feature>
<evidence type="ECO:0000256" key="4">
    <source>
        <dbReference type="ARBA" id="ARBA00022723"/>
    </source>
</evidence>
<evidence type="ECO:0000256" key="7">
    <source>
        <dbReference type="ARBA" id="ARBA00038093"/>
    </source>
</evidence>
<dbReference type="AlphaFoldDB" id="A0A4U6D745"/>
<keyword evidence="3" id="KW-0540">Nuclease</keyword>
<dbReference type="Gene3D" id="3.40.50.1010">
    <property type="entry name" value="5'-nuclease"/>
    <property type="match status" value="1"/>
</dbReference>
<dbReference type="OrthoDB" id="676982at2"/>
<dbReference type="Pfam" id="PF01850">
    <property type="entry name" value="PIN"/>
    <property type="match status" value="1"/>
</dbReference>
<evidence type="ECO:0000256" key="6">
    <source>
        <dbReference type="ARBA" id="ARBA00022842"/>
    </source>
</evidence>
<evidence type="ECO:0000313" key="9">
    <source>
        <dbReference type="EMBL" id="TKT91958.1"/>
    </source>
</evidence>
<dbReference type="GO" id="GO:0016787">
    <property type="term" value="F:hydrolase activity"/>
    <property type="evidence" value="ECO:0007669"/>
    <property type="project" value="UniProtKB-KW"/>
</dbReference>
<comment type="similarity">
    <text evidence="7">Belongs to the PINc/VapC protein family.</text>
</comment>
<evidence type="ECO:0000259" key="8">
    <source>
        <dbReference type="Pfam" id="PF01850"/>
    </source>
</evidence>
<reference evidence="9 10" key="1">
    <citation type="submission" date="2019-05" db="EMBL/GenBank/DDBJ databases">
        <title>Dyadobacter AR-3-8 sp. nov., isolated from arctic soil.</title>
        <authorList>
            <person name="Chaudhary D.K."/>
        </authorList>
    </citation>
    <scope>NUCLEOTIDE SEQUENCE [LARGE SCALE GENOMIC DNA]</scope>
    <source>
        <strain evidence="9 10">AR-3-8</strain>
    </source>
</reference>
<dbReference type="RefSeq" id="WP_137340327.1">
    <property type="nucleotide sequence ID" value="NZ_BSQH01000006.1"/>
</dbReference>
<name>A0A4U6D745_9BACT</name>
<dbReference type="InterPro" id="IPR029060">
    <property type="entry name" value="PIN-like_dom_sf"/>
</dbReference>
<evidence type="ECO:0000256" key="3">
    <source>
        <dbReference type="ARBA" id="ARBA00022722"/>
    </source>
</evidence>
<dbReference type="InterPro" id="IPR050556">
    <property type="entry name" value="Type_II_TA_system_RNase"/>
</dbReference>
<comment type="caution">
    <text evidence="9">The sequence shown here is derived from an EMBL/GenBank/DDBJ whole genome shotgun (WGS) entry which is preliminary data.</text>
</comment>
<keyword evidence="4" id="KW-0479">Metal-binding</keyword>
<keyword evidence="5" id="KW-0378">Hydrolase</keyword>
<comment type="cofactor">
    <cofactor evidence="1">
        <name>Mg(2+)</name>
        <dbReference type="ChEBI" id="CHEBI:18420"/>
    </cofactor>
</comment>
<evidence type="ECO:0000256" key="1">
    <source>
        <dbReference type="ARBA" id="ARBA00001946"/>
    </source>
</evidence>
<evidence type="ECO:0000256" key="5">
    <source>
        <dbReference type="ARBA" id="ARBA00022801"/>
    </source>
</evidence>
<protein>
    <submittedName>
        <fullName evidence="9">Type II toxin-antitoxin system VapC family toxin</fullName>
    </submittedName>
</protein>
<keyword evidence="6" id="KW-0460">Magnesium</keyword>
<accession>A0A4U6D745</accession>
<proteinExistence type="inferred from homology"/>
<dbReference type="EMBL" id="SZVO01000005">
    <property type="protein sequence ID" value="TKT91958.1"/>
    <property type="molecule type" value="Genomic_DNA"/>
</dbReference>
<evidence type="ECO:0000313" key="10">
    <source>
        <dbReference type="Proteomes" id="UP000304900"/>
    </source>
</evidence>